<evidence type="ECO:0000313" key="2">
    <source>
        <dbReference type="Proteomes" id="UP000229739"/>
    </source>
</evidence>
<proteinExistence type="predicted"/>
<organism evidence="1 2">
    <name type="scientific">Candidatus Beckwithbacteria bacterium CG_4_9_14_0_2_um_filter_47_11</name>
    <dbReference type="NCBI Taxonomy" id="1974494"/>
    <lineage>
        <taxon>Bacteria</taxon>
        <taxon>Candidatus Beckwithiibacteriota</taxon>
    </lineage>
</organism>
<comment type="caution">
    <text evidence="1">The sequence shown here is derived from an EMBL/GenBank/DDBJ whole genome shotgun (WGS) entry which is preliminary data.</text>
</comment>
<dbReference type="AlphaFoldDB" id="A0A2M8G3I7"/>
<feature type="non-terminal residue" evidence="1">
    <location>
        <position position="1"/>
    </location>
</feature>
<accession>A0A2M8G3I7</accession>
<protein>
    <submittedName>
        <fullName evidence="1">Uncharacterized protein</fullName>
    </submittedName>
</protein>
<dbReference type="EMBL" id="PFQV01000055">
    <property type="protein sequence ID" value="PJC66203.1"/>
    <property type="molecule type" value="Genomic_DNA"/>
</dbReference>
<evidence type="ECO:0000313" key="1">
    <source>
        <dbReference type="EMBL" id="PJC66203.1"/>
    </source>
</evidence>
<dbReference type="Proteomes" id="UP000229739">
    <property type="component" value="Unassembled WGS sequence"/>
</dbReference>
<reference evidence="2" key="1">
    <citation type="submission" date="2017-09" db="EMBL/GenBank/DDBJ databases">
        <title>Depth-based differentiation of microbial function through sediment-hosted aquifers and enrichment of novel symbionts in the deep terrestrial subsurface.</title>
        <authorList>
            <person name="Probst A.J."/>
            <person name="Ladd B."/>
            <person name="Jarett J.K."/>
            <person name="Geller-Mcgrath D.E."/>
            <person name="Sieber C.M.K."/>
            <person name="Emerson J.B."/>
            <person name="Anantharaman K."/>
            <person name="Thomas B.C."/>
            <person name="Malmstrom R."/>
            <person name="Stieglmeier M."/>
            <person name="Klingl A."/>
            <person name="Woyke T."/>
            <person name="Ryan C.M."/>
            <person name="Banfield J.F."/>
        </authorList>
    </citation>
    <scope>NUCLEOTIDE SEQUENCE [LARGE SCALE GENOMIC DNA]</scope>
</reference>
<gene>
    <name evidence="1" type="ORF">CO018_03180</name>
</gene>
<sequence length="91" mass="10730">FAYACQSKFAHGTRDDRQEVLFRIGENLLLNTDKKINFTLKREYGVLADRQNWPTKYKDWLEPQEYTDILSQTPSLRPAIPVWLRGQDSNL</sequence>
<name>A0A2M8G3I7_9BACT</name>